<organism evidence="2 3">
    <name type="scientific">Saccharomonospora amisosensis</name>
    <dbReference type="NCBI Taxonomy" id="1128677"/>
    <lineage>
        <taxon>Bacteria</taxon>
        <taxon>Bacillati</taxon>
        <taxon>Actinomycetota</taxon>
        <taxon>Actinomycetes</taxon>
        <taxon>Pseudonocardiales</taxon>
        <taxon>Pseudonocardiaceae</taxon>
        <taxon>Saccharomonospora</taxon>
    </lineage>
</organism>
<dbReference type="PROSITE" id="PS51737">
    <property type="entry name" value="RECOMBINASE_DNA_BIND"/>
    <property type="match status" value="1"/>
</dbReference>
<proteinExistence type="predicted"/>
<dbReference type="Gene3D" id="3.90.1750.20">
    <property type="entry name" value="Putative Large Serine Recombinase, Chain B, Domain 2"/>
    <property type="match status" value="1"/>
</dbReference>
<dbReference type="Pfam" id="PF07508">
    <property type="entry name" value="Recombinase"/>
    <property type="match status" value="1"/>
</dbReference>
<name>A0A7X5UM46_9PSEU</name>
<evidence type="ECO:0000313" key="2">
    <source>
        <dbReference type="EMBL" id="NIJ10546.1"/>
    </source>
</evidence>
<feature type="domain" description="Recombinase" evidence="1">
    <location>
        <begin position="70"/>
        <end position="209"/>
    </location>
</feature>
<dbReference type="InterPro" id="IPR011109">
    <property type="entry name" value="DNA_bind_recombinase_dom"/>
</dbReference>
<dbReference type="InterPro" id="IPR050639">
    <property type="entry name" value="SSR_resolvase"/>
</dbReference>
<dbReference type="PANTHER" id="PTHR30461">
    <property type="entry name" value="DNA-INVERTASE FROM LAMBDOID PROPHAGE"/>
    <property type="match status" value="1"/>
</dbReference>
<keyword evidence="3" id="KW-1185">Reference proteome</keyword>
<sequence length="217" mass="25338">MRNTQKDEPGRPSWLERLRHKLDEADIADMQMRLDQPPRQVRTYHQALARRSQLVLVQRVREGQWLGAAPYGYRRVSQTAGDDSAGREQRYRLVVDHSRADAVPVIFDWYVGQRIGISAIAARLAGDVDRYPAPLDQRTGRQRYWTVYTVRTILTNPAYLGYAVWRRRWHGRVQPREHWIWSDGPSHPALVDPDLFWTAYDLASRPPWLTAALARTR</sequence>
<dbReference type="Proteomes" id="UP000545493">
    <property type="component" value="Unassembled WGS sequence"/>
</dbReference>
<protein>
    <recommendedName>
        <fullName evidence="1">Recombinase domain-containing protein</fullName>
    </recommendedName>
</protein>
<dbReference type="PANTHER" id="PTHR30461:SF23">
    <property type="entry name" value="DNA RECOMBINASE-RELATED"/>
    <property type="match status" value="1"/>
</dbReference>
<dbReference type="InterPro" id="IPR038109">
    <property type="entry name" value="DNA_bind_recomb_sf"/>
</dbReference>
<dbReference type="GO" id="GO:0003677">
    <property type="term" value="F:DNA binding"/>
    <property type="evidence" value="ECO:0007669"/>
    <property type="project" value="InterPro"/>
</dbReference>
<gene>
    <name evidence="2" type="ORF">FHU38_000890</name>
</gene>
<reference evidence="2 3" key="1">
    <citation type="submission" date="2020-03" db="EMBL/GenBank/DDBJ databases">
        <title>Sequencing the genomes of 1000 actinobacteria strains.</title>
        <authorList>
            <person name="Klenk H.-P."/>
        </authorList>
    </citation>
    <scope>NUCLEOTIDE SEQUENCE [LARGE SCALE GENOMIC DNA]</scope>
    <source>
        <strain evidence="2 3">DSM 45685</strain>
    </source>
</reference>
<comment type="caution">
    <text evidence="2">The sequence shown here is derived from an EMBL/GenBank/DDBJ whole genome shotgun (WGS) entry which is preliminary data.</text>
</comment>
<evidence type="ECO:0000313" key="3">
    <source>
        <dbReference type="Proteomes" id="UP000545493"/>
    </source>
</evidence>
<evidence type="ECO:0000259" key="1">
    <source>
        <dbReference type="PROSITE" id="PS51737"/>
    </source>
</evidence>
<accession>A0A7X5UM46</accession>
<dbReference type="AlphaFoldDB" id="A0A7X5UM46"/>
<dbReference type="RefSeq" id="WP_167166726.1">
    <property type="nucleotide sequence ID" value="NZ_JAAOYM010000001.1"/>
</dbReference>
<dbReference type="GO" id="GO:0000150">
    <property type="term" value="F:DNA strand exchange activity"/>
    <property type="evidence" value="ECO:0007669"/>
    <property type="project" value="InterPro"/>
</dbReference>
<dbReference type="EMBL" id="JAAOYM010000001">
    <property type="protein sequence ID" value="NIJ10546.1"/>
    <property type="molecule type" value="Genomic_DNA"/>
</dbReference>